<sequence>MDSLLSRVYTAFSPPTVDKEPGAIRFGILGAARTALHYEWTVRSIRAGKHVLLEKPATSNAIEASKLFNMPELQKPGAPVLLEAFHGRFHPAIQLFRSFITPDDVVHADTTGMVPWIFADKNGIEFNYDLAGGCMAHLGSYNFAVLRTVFASEPEECLYCETTTFNDGDRCDRDFKASFRFPNGGIGEAKNTLWGPIIWKPSEAKVTHRETLILGEELPSGQEKVKTRIVTLHGFMNAFIWHRVDVEDRFVIRRTSDRQPVSTWVEFNSHKGYTYKESGGEHAHLESEPWWMSYRFQLAEFVKRVQGQKTHYWIEGEDSIKPDEDD</sequence>
<proteinExistence type="inferred from homology"/>
<evidence type="ECO:0000256" key="2">
    <source>
        <dbReference type="ARBA" id="ARBA00023002"/>
    </source>
</evidence>
<organism evidence="8 9">
    <name type="scientific">Diaporthe australafricana</name>
    <dbReference type="NCBI Taxonomy" id="127596"/>
    <lineage>
        <taxon>Eukaryota</taxon>
        <taxon>Fungi</taxon>
        <taxon>Dikarya</taxon>
        <taxon>Ascomycota</taxon>
        <taxon>Pezizomycotina</taxon>
        <taxon>Sordariomycetes</taxon>
        <taxon>Sordariomycetidae</taxon>
        <taxon>Diaporthales</taxon>
        <taxon>Diaporthaceae</taxon>
        <taxon>Diaporthe</taxon>
    </lineage>
</organism>
<dbReference type="SUPFAM" id="SSF51735">
    <property type="entry name" value="NAD(P)-binding Rossmann-fold domains"/>
    <property type="match status" value="1"/>
</dbReference>
<evidence type="ECO:0000259" key="6">
    <source>
        <dbReference type="Pfam" id="PF01408"/>
    </source>
</evidence>
<reference evidence="8 9" key="1">
    <citation type="journal article" date="2024" name="IMA Fungus">
        <title>IMA Genome - F19 : A genome assembly and annotation guide to empower mycologists, including annotated draft genome sequences of Ceratocystis pirilliformis, Diaporthe australafricana, Fusarium ophioides, Paecilomyces lecythidis, and Sporothrix stenoceras.</title>
        <authorList>
            <person name="Aylward J."/>
            <person name="Wilson A.M."/>
            <person name="Visagie C.M."/>
            <person name="Spraker J."/>
            <person name="Barnes I."/>
            <person name="Buitendag C."/>
            <person name="Ceriani C."/>
            <person name="Del Mar Angel L."/>
            <person name="du Plessis D."/>
            <person name="Fuchs T."/>
            <person name="Gasser K."/>
            <person name="Kramer D."/>
            <person name="Li W."/>
            <person name="Munsamy K."/>
            <person name="Piso A."/>
            <person name="Price J.L."/>
            <person name="Sonnekus B."/>
            <person name="Thomas C."/>
            <person name="van der Nest A."/>
            <person name="van Dijk A."/>
            <person name="van Heerden A."/>
            <person name="van Vuuren N."/>
            <person name="Yilmaz N."/>
            <person name="Duong T.A."/>
            <person name="van der Merwe N.A."/>
            <person name="Wingfield M.J."/>
            <person name="Wingfield B.D."/>
        </authorList>
    </citation>
    <scope>NUCLEOTIDE SEQUENCE [LARGE SCALE GENOMIC DNA]</scope>
    <source>
        <strain evidence="8 9">CMW 18300</strain>
    </source>
</reference>
<keyword evidence="9" id="KW-1185">Reference proteome</keyword>
<keyword evidence="2" id="KW-0560">Oxidoreductase</keyword>
<comment type="caution">
    <text evidence="8">The sequence shown here is derived from an EMBL/GenBank/DDBJ whole genome shotgun (WGS) entry which is preliminary data.</text>
</comment>
<dbReference type="EC" id="1.1.1.179" evidence="3"/>
<dbReference type="Pfam" id="PF22725">
    <property type="entry name" value="GFO_IDH_MocA_C3"/>
    <property type="match status" value="1"/>
</dbReference>
<comment type="similarity">
    <text evidence="1">Belongs to the Gfo/Idh/MocA family.</text>
</comment>
<dbReference type="EMBL" id="JAWRVE010000144">
    <property type="protein sequence ID" value="KAL1853966.1"/>
    <property type="molecule type" value="Genomic_DNA"/>
</dbReference>
<comment type="catalytic activity">
    <reaction evidence="5">
        <text>D-xylose + NADP(+) = D-xylono-1,5-lactone + NADPH + H(+)</text>
        <dbReference type="Rhea" id="RHEA:22000"/>
        <dbReference type="ChEBI" id="CHEBI:15378"/>
        <dbReference type="ChEBI" id="CHEBI:15867"/>
        <dbReference type="ChEBI" id="CHEBI:53455"/>
        <dbReference type="ChEBI" id="CHEBI:57783"/>
        <dbReference type="ChEBI" id="CHEBI:58349"/>
        <dbReference type="EC" id="1.1.1.179"/>
    </reaction>
</comment>
<evidence type="ECO:0000313" key="8">
    <source>
        <dbReference type="EMBL" id="KAL1853966.1"/>
    </source>
</evidence>
<gene>
    <name evidence="8" type="ORF">Daus18300_011633</name>
</gene>
<dbReference type="InterPro" id="IPR050984">
    <property type="entry name" value="Gfo/Idh/MocA_domain"/>
</dbReference>
<dbReference type="Gene3D" id="3.30.360.10">
    <property type="entry name" value="Dihydrodipicolinate Reductase, domain 2"/>
    <property type="match status" value="1"/>
</dbReference>
<dbReference type="InterPro" id="IPR055170">
    <property type="entry name" value="GFO_IDH_MocA-like_dom"/>
</dbReference>
<dbReference type="PANTHER" id="PTHR22604">
    <property type="entry name" value="OXIDOREDUCTASES"/>
    <property type="match status" value="1"/>
</dbReference>
<dbReference type="Pfam" id="PF01408">
    <property type="entry name" value="GFO_IDH_MocA"/>
    <property type="match status" value="1"/>
</dbReference>
<dbReference type="PANTHER" id="PTHR22604:SF105">
    <property type="entry name" value="TRANS-1,2-DIHYDROBENZENE-1,2-DIOL DEHYDROGENASE"/>
    <property type="match status" value="1"/>
</dbReference>
<dbReference type="Gene3D" id="3.40.50.720">
    <property type="entry name" value="NAD(P)-binding Rossmann-like Domain"/>
    <property type="match status" value="1"/>
</dbReference>
<dbReference type="InterPro" id="IPR000683">
    <property type="entry name" value="Gfo/Idh/MocA-like_OxRdtase_N"/>
</dbReference>
<feature type="domain" description="Gfo/Idh/MocA-like oxidoreductase N-terminal" evidence="6">
    <location>
        <begin position="33"/>
        <end position="70"/>
    </location>
</feature>
<name>A0ABR3W663_9PEZI</name>
<evidence type="ECO:0000259" key="7">
    <source>
        <dbReference type="Pfam" id="PF22725"/>
    </source>
</evidence>
<evidence type="ECO:0000256" key="4">
    <source>
        <dbReference type="ARBA" id="ARBA00042988"/>
    </source>
</evidence>
<evidence type="ECO:0000256" key="1">
    <source>
        <dbReference type="ARBA" id="ARBA00010928"/>
    </source>
</evidence>
<evidence type="ECO:0000256" key="3">
    <source>
        <dbReference type="ARBA" id="ARBA00038984"/>
    </source>
</evidence>
<accession>A0ABR3W663</accession>
<feature type="domain" description="GFO/IDH/MocA-like oxidoreductase" evidence="7">
    <location>
        <begin position="106"/>
        <end position="191"/>
    </location>
</feature>
<protein>
    <recommendedName>
        <fullName evidence="3">D-xylose 1-dehydrogenase (NADP(+), D-xylono-1,5-lactone-forming)</fullName>
        <ecNumber evidence="3">1.1.1.179</ecNumber>
    </recommendedName>
    <alternativeName>
        <fullName evidence="4">D-xylose-NADP dehydrogenase</fullName>
    </alternativeName>
</protein>
<evidence type="ECO:0000313" key="9">
    <source>
        <dbReference type="Proteomes" id="UP001583177"/>
    </source>
</evidence>
<dbReference type="SUPFAM" id="SSF55347">
    <property type="entry name" value="Glyceraldehyde-3-phosphate dehydrogenase-like, C-terminal domain"/>
    <property type="match status" value="1"/>
</dbReference>
<evidence type="ECO:0000256" key="5">
    <source>
        <dbReference type="ARBA" id="ARBA00049233"/>
    </source>
</evidence>
<dbReference type="InterPro" id="IPR036291">
    <property type="entry name" value="NAD(P)-bd_dom_sf"/>
</dbReference>
<dbReference type="Proteomes" id="UP001583177">
    <property type="component" value="Unassembled WGS sequence"/>
</dbReference>